<dbReference type="InterPro" id="IPR032675">
    <property type="entry name" value="LRR_dom_sf"/>
</dbReference>
<reference evidence="1 2" key="1">
    <citation type="submission" date="2016-07" db="EMBL/GenBank/DDBJ databases">
        <title>Pervasive Adenine N6-methylation of Active Genes in Fungi.</title>
        <authorList>
            <consortium name="DOE Joint Genome Institute"/>
            <person name="Mondo S.J."/>
            <person name="Dannebaum R.O."/>
            <person name="Kuo R.C."/>
            <person name="Labutti K."/>
            <person name="Haridas S."/>
            <person name="Kuo A."/>
            <person name="Salamov A."/>
            <person name="Ahrendt S.R."/>
            <person name="Lipzen A."/>
            <person name="Sullivan W."/>
            <person name="Andreopoulos W.B."/>
            <person name="Clum A."/>
            <person name="Lindquist E."/>
            <person name="Daum C."/>
            <person name="Ramamoorthy G.K."/>
            <person name="Gryganskyi A."/>
            <person name="Culley D."/>
            <person name="Magnuson J.K."/>
            <person name="James T.Y."/>
            <person name="O'Malley M.A."/>
            <person name="Stajich J.E."/>
            <person name="Spatafora J.W."/>
            <person name="Visel A."/>
            <person name="Grigoriev I.V."/>
        </authorList>
    </citation>
    <scope>NUCLEOTIDE SEQUENCE [LARGE SCALE GENOMIC DNA]</scope>
    <source>
        <strain evidence="1 2">ATCC 12442</strain>
    </source>
</reference>
<dbReference type="Proteomes" id="UP000193922">
    <property type="component" value="Unassembled WGS sequence"/>
</dbReference>
<evidence type="ECO:0000313" key="2">
    <source>
        <dbReference type="Proteomes" id="UP000193922"/>
    </source>
</evidence>
<dbReference type="Gene3D" id="3.80.10.10">
    <property type="entry name" value="Ribonuclease Inhibitor"/>
    <property type="match status" value="1"/>
</dbReference>
<protein>
    <submittedName>
        <fullName evidence="1">Uncharacterized protein</fullName>
    </submittedName>
</protein>
<gene>
    <name evidence="1" type="ORF">DL89DRAFT_295779</name>
</gene>
<dbReference type="OrthoDB" id="10389197at2759"/>
<organism evidence="1 2">
    <name type="scientific">Linderina pennispora</name>
    <dbReference type="NCBI Taxonomy" id="61395"/>
    <lineage>
        <taxon>Eukaryota</taxon>
        <taxon>Fungi</taxon>
        <taxon>Fungi incertae sedis</taxon>
        <taxon>Zoopagomycota</taxon>
        <taxon>Kickxellomycotina</taxon>
        <taxon>Kickxellomycetes</taxon>
        <taxon>Kickxellales</taxon>
        <taxon>Kickxellaceae</taxon>
        <taxon>Linderina</taxon>
    </lineage>
</organism>
<dbReference type="EMBL" id="MCFD01000019">
    <property type="protein sequence ID" value="ORX65900.1"/>
    <property type="molecule type" value="Genomic_DNA"/>
</dbReference>
<sequence length="493" mass="55791">MQHVPEHILSTIISYATGCTKYRAHLLTAEPPVFHRRLYPFLQLSRAWRHAACTYQYKIATLGIFPTSPHEPQYLSLLQTRQVDAEQFIRHIYITMTCQQVIDGRASNALQQVFNNGPLLCAKQLVLRILPVSTLGDHACQETRTIMISFTSFSFNVHPLLMVEHFCRPFENLRGIAVHANNTGPFMCPGSTVDFQLDNKMFTATLDNRLRVDYPNLSRLDIRTERLGLPFADQLVHKGHPFERLDTTQCWVGTGHHEDSIARPCIEVRTLKLSIDCCLFPEFIRCGLLNWKACQNLATIKFRVYMANSSQSFVAQMLAGIINGCPRAENLHCWDFCTNVSQWLPHIQPNLTIQRLEIPNIYCYLSEVGILLQQLPALRALAVSMHKIPSIKPLPDVLTDAEIAGVHMLMANAHSTKLQELTLGGMKFSSDERAGDIAVALASVCRMLKFLTIDFFFSANANAVYLSAKRATQRLIYTQTSHLHSLVIRNISK</sequence>
<dbReference type="RefSeq" id="XP_040739971.1">
    <property type="nucleotide sequence ID" value="XM_040890681.1"/>
</dbReference>
<evidence type="ECO:0000313" key="1">
    <source>
        <dbReference type="EMBL" id="ORX65900.1"/>
    </source>
</evidence>
<dbReference type="SUPFAM" id="SSF52047">
    <property type="entry name" value="RNI-like"/>
    <property type="match status" value="1"/>
</dbReference>
<proteinExistence type="predicted"/>
<accession>A0A1Y1VXA7</accession>
<keyword evidence="2" id="KW-1185">Reference proteome</keyword>
<dbReference type="GeneID" id="63807329"/>
<dbReference type="AlphaFoldDB" id="A0A1Y1VXA7"/>
<name>A0A1Y1VXA7_9FUNG</name>
<comment type="caution">
    <text evidence="1">The sequence shown here is derived from an EMBL/GenBank/DDBJ whole genome shotgun (WGS) entry which is preliminary data.</text>
</comment>